<gene>
    <name evidence="2" type="ORF">Bca52824_017155</name>
</gene>
<keyword evidence="1" id="KW-1133">Transmembrane helix</keyword>
<dbReference type="EMBL" id="JAAMPC010000004">
    <property type="protein sequence ID" value="KAG2314033.1"/>
    <property type="molecule type" value="Genomic_DNA"/>
</dbReference>
<feature type="transmembrane region" description="Helical" evidence="1">
    <location>
        <begin position="88"/>
        <end position="113"/>
    </location>
</feature>
<evidence type="ECO:0000313" key="2">
    <source>
        <dbReference type="EMBL" id="KAG2314033.1"/>
    </source>
</evidence>
<keyword evidence="1" id="KW-0812">Transmembrane</keyword>
<dbReference type="OrthoDB" id="1937321at2759"/>
<evidence type="ECO:0000256" key="1">
    <source>
        <dbReference type="SAM" id="Phobius"/>
    </source>
</evidence>
<dbReference type="Proteomes" id="UP000886595">
    <property type="component" value="Unassembled WGS sequence"/>
</dbReference>
<organism evidence="2 3">
    <name type="scientific">Brassica carinata</name>
    <name type="common">Ethiopian mustard</name>
    <name type="synonym">Abyssinian cabbage</name>
    <dbReference type="NCBI Taxonomy" id="52824"/>
    <lineage>
        <taxon>Eukaryota</taxon>
        <taxon>Viridiplantae</taxon>
        <taxon>Streptophyta</taxon>
        <taxon>Embryophyta</taxon>
        <taxon>Tracheophyta</taxon>
        <taxon>Spermatophyta</taxon>
        <taxon>Magnoliopsida</taxon>
        <taxon>eudicotyledons</taxon>
        <taxon>Gunneridae</taxon>
        <taxon>Pentapetalae</taxon>
        <taxon>rosids</taxon>
        <taxon>malvids</taxon>
        <taxon>Brassicales</taxon>
        <taxon>Brassicaceae</taxon>
        <taxon>Brassiceae</taxon>
        <taxon>Brassica</taxon>
    </lineage>
</organism>
<comment type="caution">
    <text evidence="2">The sequence shown here is derived from an EMBL/GenBank/DDBJ whole genome shotgun (WGS) entry which is preliminary data.</text>
</comment>
<name>A0A8X8AX45_BRACI</name>
<evidence type="ECO:0000313" key="3">
    <source>
        <dbReference type="Proteomes" id="UP000886595"/>
    </source>
</evidence>
<keyword evidence="3" id="KW-1185">Reference proteome</keyword>
<protein>
    <submittedName>
        <fullName evidence="2">Uncharacterized protein</fullName>
    </submittedName>
</protein>
<dbReference type="AlphaFoldDB" id="A0A8X8AX45"/>
<reference evidence="2 3" key="1">
    <citation type="submission" date="2020-02" db="EMBL/GenBank/DDBJ databases">
        <authorList>
            <person name="Ma Q."/>
            <person name="Huang Y."/>
            <person name="Song X."/>
            <person name="Pei D."/>
        </authorList>
    </citation>
    <scope>NUCLEOTIDE SEQUENCE [LARGE SCALE GENOMIC DNA]</scope>
    <source>
        <strain evidence="2">Sxm20200214</strain>
        <tissue evidence="2">Leaf</tissue>
    </source>
</reference>
<keyword evidence="1" id="KW-0472">Membrane</keyword>
<sequence length="116" mass="12880">MQMGALQVYLPENVQTEIGQIGATLSASIAAITGKTTNISNDTRIFLNSVSLKLISSLLQEGVAYHSFNHHAYLLTNLGLVKRLEFSLYAYLNLFLFCSRLIFVWILVTVCLVHSS</sequence>
<proteinExistence type="predicted"/>
<accession>A0A8X8AX45</accession>